<feature type="binding site" description="axial binding residue" evidence="7">
    <location>
        <position position="444"/>
    </location>
    <ligand>
        <name>heme</name>
        <dbReference type="ChEBI" id="CHEBI:30413"/>
    </ligand>
    <ligandPart>
        <name>Fe</name>
        <dbReference type="ChEBI" id="CHEBI:18248"/>
    </ligandPart>
</feature>
<dbReference type="PRINTS" id="PR00385">
    <property type="entry name" value="P450"/>
</dbReference>
<keyword evidence="11" id="KW-1185">Reference proteome</keyword>
<keyword evidence="9" id="KW-0812">Transmembrane</keyword>
<dbReference type="CDD" id="cd11070">
    <property type="entry name" value="CYP56-like"/>
    <property type="match status" value="1"/>
</dbReference>
<dbReference type="SUPFAM" id="SSF48264">
    <property type="entry name" value="Cytochrome P450"/>
    <property type="match status" value="1"/>
</dbReference>
<evidence type="ECO:0000256" key="6">
    <source>
        <dbReference type="ARBA" id="ARBA00023033"/>
    </source>
</evidence>
<dbReference type="Gene3D" id="1.10.630.10">
    <property type="entry name" value="Cytochrome P450"/>
    <property type="match status" value="1"/>
</dbReference>
<evidence type="ECO:0000313" key="11">
    <source>
        <dbReference type="Proteomes" id="UP000326565"/>
    </source>
</evidence>
<evidence type="ECO:0000256" key="3">
    <source>
        <dbReference type="ARBA" id="ARBA00022723"/>
    </source>
</evidence>
<keyword evidence="6 8" id="KW-0503">Monooxygenase</keyword>
<keyword evidence="5 7" id="KW-0408">Iron</keyword>
<dbReference type="InterPro" id="IPR002403">
    <property type="entry name" value="Cyt_P450_E_grp-IV"/>
</dbReference>
<dbReference type="EMBL" id="ML732170">
    <property type="protein sequence ID" value="KAB8077343.1"/>
    <property type="molecule type" value="Genomic_DNA"/>
</dbReference>
<dbReference type="PRINTS" id="PR00465">
    <property type="entry name" value="EP450IV"/>
</dbReference>
<evidence type="ECO:0000256" key="9">
    <source>
        <dbReference type="SAM" id="Phobius"/>
    </source>
</evidence>
<dbReference type="PANTHER" id="PTHR24305:SF223">
    <property type="entry name" value="CYTOCHROME P450-DIT2"/>
    <property type="match status" value="1"/>
</dbReference>
<reference evidence="10 11" key="1">
    <citation type="submission" date="2019-04" db="EMBL/GenBank/DDBJ databases">
        <title>Friends and foes A comparative genomics study of 23 Aspergillus species from section Flavi.</title>
        <authorList>
            <consortium name="DOE Joint Genome Institute"/>
            <person name="Kjaerbolling I."/>
            <person name="Vesth T."/>
            <person name="Frisvad J.C."/>
            <person name="Nybo J.L."/>
            <person name="Theobald S."/>
            <person name="Kildgaard S."/>
            <person name="Isbrandt T."/>
            <person name="Kuo A."/>
            <person name="Sato A."/>
            <person name="Lyhne E.K."/>
            <person name="Kogle M.E."/>
            <person name="Wiebenga A."/>
            <person name="Kun R.S."/>
            <person name="Lubbers R.J."/>
            <person name="Makela M.R."/>
            <person name="Barry K."/>
            <person name="Chovatia M."/>
            <person name="Clum A."/>
            <person name="Daum C."/>
            <person name="Haridas S."/>
            <person name="He G."/>
            <person name="LaButti K."/>
            <person name="Lipzen A."/>
            <person name="Mondo S."/>
            <person name="Riley R."/>
            <person name="Salamov A."/>
            <person name="Simmons B.A."/>
            <person name="Magnuson J.K."/>
            <person name="Henrissat B."/>
            <person name="Mortensen U.H."/>
            <person name="Larsen T.O."/>
            <person name="Devries R.P."/>
            <person name="Grigoriev I.V."/>
            <person name="Machida M."/>
            <person name="Baker S.E."/>
            <person name="Andersen M.R."/>
        </authorList>
    </citation>
    <scope>NUCLEOTIDE SEQUENCE [LARGE SCALE GENOMIC DNA]</scope>
    <source>
        <strain evidence="10 11">CBS 151.66</strain>
    </source>
</reference>
<keyword evidence="4 8" id="KW-0560">Oxidoreductase</keyword>
<dbReference type="GO" id="GO:0004497">
    <property type="term" value="F:monooxygenase activity"/>
    <property type="evidence" value="ECO:0007669"/>
    <property type="project" value="UniProtKB-KW"/>
</dbReference>
<evidence type="ECO:0000256" key="1">
    <source>
        <dbReference type="ARBA" id="ARBA00001971"/>
    </source>
</evidence>
<dbReference type="OrthoDB" id="1470350at2759"/>
<dbReference type="PROSITE" id="PS00086">
    <property type="entry name" value="CYTOCHROME_P450"/>
    <property type="match status" value="1"/>
</dbReference>
<comment type="cofactor">
    <cofactor evidence="1 7">
        <name>heme</name>
        <dbReference type="ChEBI" id="CHEBI:30413"/>
    </cofactor>
</comment>
<evidence type="ECO:0000256" key="4">
    <source>
        <dbReference type="ARBA" id="ARBA00023002"/>
    </source>
</evidence>
<name>A0A5N5X9C5_9EURO</name>
<evidence type="ECO:0000256" key="2">
    <source>
        <dbReference type="ARBA" id="ARBA00010617"/>
    </source>
</evidence>
<proteinExistence type="inferred from homology"/>
<evidence type="ECO:0000256" key="8">
    <source>
        <dbReference type="RuleBase" id="RU000461"/>
    </source>
</evidence>
<keyword evidence="3 7" id="KW-0479">Metal-binding</keyword>
<dbReference type="InterPro" id="IPR017972">
    <property type="entry name" value="Cyt_P450_CS"/>
</dbReference>
<sequence>MASHSFTVIVVKILLASAFLLILLTLSKIFPPRYPRNIPSIPFWVTLLALIRDIDQEDIYRRYIQKPLQRNGAVKIFFAGQWNLVVQRPNYLVEIFKNEEIYQKTGNQKKIPRSVFAEFLGDNVISSRDTTWRLYREIITPGLQSNFDTALMVANAEELCSSILVMQHTNEDRGVPVQDLLQQFTIANVSQVLLHANHVCRSVKKSRGLQLAVKREIFKPLFMNFPVLDKFGSLIPCRVRARNTVKWFSAELEKCVTQGQDDQEFPKSGDLGTRLIAARDHGVLTQKQFRDNLNVLFVAGQENPQLLLISTLYLLAKHPDIQCSLRNEVEVRGRADPREIAISDLPYLTSVIYESLRLLPPISQLINRRTSQDVLLGAQIYIPKGTYVGYNCYSTNRDPTVWGSTADEFRPERWGQSSAEIVQRYRQRRARAEFVSFHGGSRACLGEKFALLEARVALFVLVSRFTWELHPEWPDRKTPAGPLYPRALRLVFSDRDQAKNGIREKKGAKNCI</sequence>
<dbReference type="PANTHER" id="PTHR24305">
    <property type="entry name" value="CYTOCHROME P450"/>
    <property type="match status" value="1"/>
</dbReference>
<dbReference type="GO" id="GO:0005506">
    <property type="term" value="F:iron ion binding"/>
    <property type="evidence" value="ECO:0007669"/>
    <property type="project" value="InterPro"/>
</dbReference>
<gene>
    <name evidence="10" type="ORF">BDV29DRAFT_188809</name>
</gene>
<dbReference type="InterPro" id="IPR036396">
    <property type="entry name" value="Cyt_P450_sf"/>
</dbReference>
<keyword evidence="7 8" id="KW-0349">Heme</keyword>
<evidence type="ECO:0000313" key="10">
    <source>
        <dbReference type="EMBL" id="KAB8077343.1"/>
    </source>
</evidence>
<dbReference type="GO" id="GO:0016705">
    <property type="term" value="F:oxidoreductase activity, acting on paired donors, with incorporation or reduction of molecular oxygen"/>
    <property type="evidence" value="ECO:0007669"/>
    <property type="project" value="InterPro"/>
</dbReference>
<comment type="similarity">
    <text evidence="2 8">Belongs to the cytochrome P450 family.</text>
</comment>
<dbReference type="AlphaFoldDB" id="A0A5N5X9C5"/>
<evidence type="ECO:0000256" key="5">
    <source>
        <dbReference type="ARBA" id="ARBA00023004"/>
    </source>
</evidence>
<feature type="transmembrane region" description="Helical" evidence="9">
    <location>
        <begin position="6"/>
        <end position="26"/>
    </location>
</feature>
<dbReference type="Pfam" id="PF00067">
    <property type="entry name" value="p450"/>
    <property type="match status" value="1"/>
</dbReference>
<accession>A0A5N5X9C5</accession>
<dbReference type="Proteomes" id="UP000326565">
    <property type="component" value="Unassembled WGS sequence"/>
</dbReference>
<dbReference type="GO" id="GO:0020037">
    <property type="term" value="F:heme binding"/>
    <property type="evidence" value="ECO:0007669"/>
    <property type="project" value="InterPro"/>
</dbReference>
<dbReference type="InterPro" id="IPR050121">
    <property type="entry name" value="Cytochrome_P450_monoxygenase"/>
</dbReference>
<keyword evidence="9" id="KW-0472">Membrane</keyword>
<protein>
    <submittedName>
        <fullName evidence="10">Cytochrome P450</fullName>
    </submittedName>
</protein>
<organism evidence="10 11">
    <name type="scientific">Aspergillus leporis</name>
    <dbReference type="NCBI Taxonomy" id="41062"/>
    <lineage>
        <taxon>Eukaryota</taxon>
        <taxon>Fungi</taxon>
        <taxon>Dikarya</taxon>
        <taxon>Ascomycota</taxon>
        <taxon>Pezizomycotina</taxon>
        <taxon>Eurotiomycetes</taxon>
        <taxon>Eurotiomycetidae</taxon>
        <taxon>Eurotiales</taxon>
        <taxon>Aspergillaceae</taxon>
        <taxon>Aspergillus</taxon>
        <taxon>Aspergillus subgen. Circumdati</taxon>
    </lineage>
</organism>
<evidence type="ECO:0000256" key="7">
    <source>
        <dbReference type="PIRSR" id="PIRSR602403-1"/>
    </source>
</evidence>
<keyword evidence="9" id="KW-1133">Transmembrane helix</keyword>
<dbReference type="InterPro" id="IPR001128">
    <property type="entry name" value="Cyt_P450"/>
</dbReference>